<feature type="compositionally biased region" description="Polar residues" evidence="7">
    <location>
        <begin position="937"/>
        <end position="952"/>
    </location>
</feature>
<evidence type="ECO:0000256" key="6">
    <source>
        <dbReference type="PROSITE-ProRule" id="PRU00283"/>
    </source>
</evidence>
<dbReference type="GO" id="GO:0003777">
    <property type="term" value="F:microtubule motor activity"/>
    <property type="evidence" value="ECO:0007669"/>
    <property type="project" value="InterPro"/>
</dbReference>
<dbReference type="Gene3D" id="3.40.850.10">
    <property type="entry name" value="Kinesin motor domain"/>
    <property type="match status" value="1"/>
</dbReference>
<evidence type="ECO:0000256" key="2">
    <source>
        <dbReference type="ARBA" id="ARBA00022741"/>
    </source>
</evidence>
<organism evidence="9 10">
    <name type="scientific">Beauveria bassiana</name>
    <name type="common">White muscardine disease fungus</name>
    <name type="synonym">Tritirachium shiotae</name>
    <dbReference type="NCBI Taxonomy" id="176275"/>
    <lineage>
        <taxon>Eukaryota</taxon>
        <taxon>Fungi</taxon>
        <taxon>Dikarya</taxon>
        <taxon>Ascomycota</taxon>
        <taxon>Pezizomycotina</taxon>
        <taxon>Sordariomycetes</taxon>
        <taxon>Hypocreomycetidae</taxon>
        <taxon>Hypocreales</taxon>
        <taxon>Cordycipitaceae</taxon>
        <taxon>Beauveria</taxon>
    </lineage>
</organism>
<feature type="binding site" evidence="6">
    <location>
        <begin position="160"/>
        <end position="167"/>
    </location>
    <ligand>
        <name>ATP</name>
        <dbReference type="ChEBI" id="CHEBI:30616"/>
    </ligand>
</feature>
<dbReference type="Gene3D" id="1.20.58.60">
    <property type="match status" value="1"/>
</dbReference>
<dbReference type="PRINTS" id="PR00380">
    <property type="entry name" value="KINESINHEAVY"/>
</dbReference>
<dbReference type="GO" id="GO:0005874">
    <property type="term" value="C:microtubule"/>
    <property type="evidence" value="ECO:0007669"/>
    <property type="project" value="UniProtKB-KW"/>
</dbReference>
<evidence type="ECO:0000256" key="3">
    <source>
        <dbReference type="ARBA" id="ARBA00022840"/>
    </source>
</evidence>
<dbReference type="CDD" id="cd01370">
    <property type="entry name" value="KISc_KIP3_like"/>
    <property type="match status" value="1"/>
</dbReference>
<feature type="compositionally biased region" description="Polar residues" evidence="7">
    <location>
        <begin position="878"/>
        <end position="890"/>
    </location>
</feature>
<feature type="compositionally biased region" description="Low complexity" evidence="7">
    <location>
        <begin position="957"/>
        <end position="968"/>
    </location>
</feature>
<keyword evidence="5 6" id="KW-0505">Motor protein</keyword>
<dbReference type="GO" id="GO:0007018">
    <property type="term" value="P:microtubule-based movement"/>
    <property type="evidence" value="ECO:0007669"/>
    <property type="project" value="InterPro"/>
</dbReference>
<dbReference type="FunFam" id="3.40.850.10:FF:000053">
    <property type="entry name" value="Kinesin family"/>
    <property type="match status" value="1"/>
</dbReference>
<dbReference type="PROSITE" id="PS50067">
    <property type="entry name" value="KINESIN_MOTOR_2"/>
    <property type="match status" value="1"/>
</dbReference>
<dbReference type="PANTHER" id="PTHR47968:SF13">
    <property type="entry name" value="KINESIN-LIKE PROTEIN KIF19 ISOFORM X1"/>
    <property type="match status" value="1"/>
</dbReference>
<evidence type="ECO:0000256" key="1">
    <source>
        <dbReference type="ARBA" id="ARBA00022701"/>
    </source>
</evidence>
<evidence type="ECO:0000256" key="4">
    <source>
        <dbReference type="ARBA" id="ARBA00023054"/>
    </source>
</evidence>
<dbReference type="InterPro" id="IPR027640">
    <property type="entry name" value="Kinesin-like_fam"/>
</dbReference>
<feature type="region of interest" description="Disordered" evidence="7">
    <location>
        <begin position="935"/>
        <end position="996"/>
    </location>
</feature>
<dbReference type="InterPro" id="IPR019821">
    <property type="entry name" value="Kinesin_motor_CS"/>
</dbReference>
<dbReference type="AlphaFoldDB" id="A0A2N6NQC9"/>
<reference evidence="9 10" key="1">
    <citation type="journal article" date="2016" name="Appl. Microbiol. Biotechnol.">
        <title>Characterization of T-DNA insertion mutants with decreased virulence in the entomopathogenic fungus Beauveria bassiana JEF-007.</title>
        <authorList>
            <person name="Kim S."/>
            <person name="Lee S.J."/>
            <person name="Nai Y.S."/>
            <person name="Yu J.S."/>
            <person name="Lee M.R."/>
            <person name="Yang Y.T."/>
            <person name="Kim J.S."/>
        </authorList>
    </citation>
    <scope>NUCLEOTIDE SEQUENCE [LARGE SCALE GENOMIC DNA]</scope>
    <source>
        <strain evidence="9 10">JEF-007</strain>
    </source>
</reference>
<name>A0A2N6NQC9_BEABA</name>
<dbReference type="GO" id="GO:0005524">
    <property type="term" value="F:ATP binding"/>
    <property type="evidence" value="ECO:0007669"/>
    <property type="project" value="UniProtKB-UniRule"/>
</dbReference>
<evidence type="ECO:0000259" key="8">
    <source>
        <dbReference type="PROSITE" id="PS50067"/>
    </source>
</evidence>
<dbReference type="OMA" id="RHERINN"/>
<feature type="region of interest" description="Disordered" evidence="7">
    <location>
        <begin position="740"/>
        <end position="768"/>
    </location>
</feature>
<evidence type="ECO:0000313" key="9">
    <source>
        <dbReference type="EMBL" id="PMB69456.1"/>
    </source>
</evidence>
<feature type="region of interest" description="Disordered" evidence="7">
    <location>
        <begin position="818"/>
        <end position="909"/>
    </location>
</feature>
<dbReference type="GO" id="GO:0008017">
    <property type="term" value="F:microtubule binding"/>
    <property type="evidence" value="ECO:0007669"/>
    <property type="project" value="InterPro"/>
</dbReference>
<feature type="compositionally biased region" description="Polar residues" evidence="7">
    <location>
        <begin position="853"/>
        <end position="869"/>
    </location>
</feature>
<dbReference type="InterPro" id="IPR027417">
    <property type="entry name" value="P-loop_NTPase"/>
</dbReference>
<gene>
    <name evidence="9" type="primary">klp5</name>
    <name evidence="9" type="ORF">BM221_004100</name>
</gene>
<dbReference type="SUPFAM" id="SSF52540">
    <property type="entry name" value="P-loop containing nucleoside triphosphate hydrolases"/>
    <property type="match status" value="1"/>
</dbReference>
<dbReference type="InterPro" id="IPR036961">
    <property type="entry name" value="Kinesin_motor_dom_sf"/>
</dbReference>
<dbReference type="SMART" id="SM00129">
    <property type="entry name" value="KISc"/>
    <property type="match status" value="1"/>
</dbReference>
<keyword evidence="3 6" id="KW-0067">ATP-binding</keyword>
<keyword evidence="4" id="KW-0175">Coiled coil</keyword>
<dbReference type="PANTHER" id="PTHR47968">
    <property type="entry name" value="CENTROMERE PROTEIN E"/>
    <property type="match status" value="1"/>
</dbReference>
<evidence type="ECO:0000313" key="10">
    <source>
        <dbReference type="Proteomes" id="UP000235728"/>
    </source>
</evidence>
<protein>
    <submittedName>
        <fullName evidence="9">Kinesin-like protein 5</fullName>
    </submittedName>
</protein>
<comment type="similarity">
    <text evidence="6">Belongs to the TRAFAC class myosin-kinesin ATPase superfamily. Kinesin family.</text>
</comment>
<comment type="caution">
    <text evidence="9">The sequence shown here is derived from an EMBL/GenBank/DDBJ whole genome shotgun (WGS) entry which is preliminary data.</text>
</comment>
<keyword evidence="1" id="KW-0493">Microtubule</keyword>
<proteinExistence type="inferred from homology"/>
<evidence type="ECO:0000256" key="7">
    <source>
        <dbReference type="SAM" id="MobiDB-lite"/>
    </source>
</evidence>
<evidence type="ECO:0000256" key="5">
    <source>
        <dbReference type="ARBA" id="ARBA00023175"/>
    </source>
</evidence>
<dbReference type="PROSITE" id="PS00411">
    <property type="entry name" value="KINESIN_MOTOR_1"/>
    <property type="match status" value="1"/>
</dbReference>
<sequence length="1056" mass="115712">MADAQSSITVASELLLLWFEYGSIPMLMTPSSRSAVYDSRSRTSVIHRAEDNTLFLGDGSLAGTPAPKLHQRGIRNVTLIRKHGSSTDVWERVFDPPEDSPVHKFSRSVVPGSRKVKDQIFAFDRVFDENTTQSDVYEGTTKSLLDSVLDGYNATVFAYGATGCGKTHTITGTPQSPGIIFLTMQELFEKIEERSQDKTTEVSLSYLEIYNETIRDLLVPGGTKAGLTLREDSNQAVTVAGLTSHHPKDVQEVMDMIVQGNEYRTVSPTQANATSSRSHAVLQVNIAQKDRNADLNEPHTMATLSIIDLAGSERASVTKNRGERLTEGANINKSLLALGSCINALCDRRQRAHVPYRNSKLTRLLKFSLGGNCKTVMIVCVSPSSAHFDETQNTLRYANRAKNIQTKVTRNVFNVNRHVKDFLVKIDEQMALITELKAQQKDAEKISFAKFRKQYDKRDSVAREGVQRLRTAYDNAAADRHERIQNMKRLKGFERRISLLNSWVAAFDAVCAKRADIGPMPDNLSAIRKTAQGILIELEHSRQHIHQKLEHSTWERHIDTALAHSIQQLQTTEGSDTGEVNDLQREAELIKANFSREAYREVLEQEKFGDAAMLQMLLTAQFEILTSLSDILAMDEQSAVSHAKGVFSKLLQTGFTSAAQVVRPDDSASTSNSSSFLQKGSVKKSYLFGQAKSFEAPALAASEPENVMISPLKCSPRRRKVLTSAKKAVTFTPVKKNKKSGVRWRDDETEEGTLADFEKTPKNLKSPEGLLEAAPIIEQSSEEAIVTSHDQSTEDESTLIIPEATSLNLAKPSRFQTGFLSKSSRPSMLPNGSPSPQPPTLSPGLTPGPLEATQGSPLRTLDVTQSGNMSPPPLPQGIRNSPQCSLQTIADENCPPSAAASGSDSDSSLLDQRKLRNAMHSAKKELPRRVSALGAVTASSARRISSVGSTTGDRVGSRPSLSGSLASSTNGISRHRRGSLERKRNSPMSCSPPQCKDRNLTASQARRMNLGGSVRVENTASPINPAVNQTRRVTISVGAPASVLRRQESKGNMALR</sequence>
<feature type="compositionally biased region" description="Low complexity" evidence="7">
    <location>
        <begin position="897"/>
        <end position="909"/>
    </location>
</feature>
<keyword evidence="2 6" id="KW-0547">Nucleotide-binding</keyword>
<accession>A0A2N6NQC9</accession>
<dbReference type="InterPro" id="IPR001752">
    <property type="entry name" value="Kinesin_motor_dom"/>
</dbReference>
<dbReference type="Pfam" id="PF00225">
    <property type="entry name" value="Kinesin"/>
    <property type="match status" value="1"/>
</dbReference>
<dbReference type="Proteomes" id="UP000235728">
    <property type="component" value="Unassembled WGS sequence"/>
</dbReference>
<feature type="domain" description="Kinesin motor" evidence="8">
    <location>
        <begin position="73"/>
        <end position="404"/>
    </location>
</feature>
<dbReference type="EMBL" id="MRVG01000004">
    <property type="protein sequence ID" value="PMB69456.1"/>
    <property type="molecule type" value="Genomic_DNA"/>
</dbReference>